<organism evidence="2 3">
    <name type="scientific">Marinobacter excellens HL-55</name>
    <dbReference type="NCBI Taxonomy" id="1305731"/>
    <lineage>
        <taxon>Bacteria</taxon>
        <taxon>Pseudomonadati</taxon>
        <taxon>Pseudomonadota</taxon>
        <taxon>Gammaproteobacteria</taxon>
        <taxon>Pseudomonadales</taxon>
        <taxon>Marinobacteraceae</taxon>
        <taxon>Marinobacter</taxon>
    </lineage>
</organism>
<reference evidence="2 3" key="1">
    <citation type="submission" date="2015-09" db="EMBL/GenBank/DDBJ databases">
        <title>Identification and resolution of microdiversity through metagenomic sequencing of parallel consortia.</title>
        <authorList>
            <person name="Nelson W.C."/>
            <person name="Romine M.F."/>
            <person name="Lindemann S.R."/>
        </authorList>
    </citation>
    <scope>NUCLEOTIDE SEQUENCE [LARGE SCALE GENOMIC DNA]</scope>
    <source>
        <strain evidence="2">HL-55</strain>
    </source>
</reference>
<proteinExistence type="predicted"/>
<dbReference type="InterPro" id="IPR029058">
    <property type="entry name" value="AB_hydrolase_fold"/>
</dbReference>
<dbReference type="OrthoDB" id="6367133at2"/>
<evidence type="ECO:0008006" key="4">
    <source>
        <dbReference type="Google" id="ProtNLM"/>
    </source>
</evidence>
<accession>A0A0P7ZKP8</accession>
<evidence type="ECO:0000313" key="2">
    <source>
        <dbReference type="EMBL" id="KPQ29886.1"/>
    </source>
</evidence>
<feature type="signal peptide" evidence="1">
    <location>
        <begin position="1"/>
        <end position="34"/>
    </location>
</feature>
<gene>
    <name evidence="2" type="ORF">HLUCCX14_04455</name>
</gene>
<dbReference type="Proteomes" id="UP000050416">
    <property type="component" value="Unassembled WGS sequence"/>
</dbReference>
<dbReference type="STRING" id="1305731.GCA_000934705_03435"/>
<feature type="chain" id="PRO_5006147255" description="DUF3530 family protein" evidence="1">
    <location>
        <begin position="35"/>
        <end position="318"/>
    </location>
</feature>
<dbReference type="InterPro" id="IPR022529">
    <property type="entry name" value="DUF3530"/>
</dbReference>
<evidence type="ECO:0000313" key="3">
    <source>
        <dbReference type="Proteomes" id="UP000050416"/>
    </source>
</evidence>
<protein>
    <recommendedName>
        <fullName evidence="4">DUF3530 family protein</fullName>
    </recommendedName>
</protein>
<evidence type="ECO:0000256" key="1">
    <source>
        <dbReference type="SAM" id="SignalP"/>
    </source>
</evidence>
<name>A0A0P7ZKP8_9GAMM</name>
<comment type="caution">
    <text evidence="2">The sequence shown here is derived from an EMBL/GenBank/DDBJ whole genome shotgun (WGS) entry which is preliminary data.</text>
</comment>
<dbReference type="EMBL" id="LJZQ01000004">
    <property type="protein sequence ID" value="KPQ29886.1"/>
    <property type="molecule type" value="Genomic_DNA"/>
</dbReference>
<dbReference type="SUPFAM" id="SSF53474">
    <property type="entry name" value="alpha/beta-Hydrolases"/>
    <property type="match status" value="1"/>
</dbReference>
<sequence>MLFRSVRYTELIRSRAKLWVCGWLLIGLSANVLAQDDDQSAPENSTERLAERRAASVSGLGEWSLAQAYPERAVWLDLEDDGRALAMFQPELRTPGRGALIVLADEGQNAAEGLSGPLLQTLAERGFAVMTLGLRPPPQGLVRRRLQPVGPEVDEQGDADEAPDQASVMIDVAADDALAELVADYRNSIRELLDAAAEDMARRGYEQPGIAGIGWSADYVTGWASGRDSLAGVIWLAPAFPPDRLAALPELLAAERSWQVLDLHGSEGLARRHGVARAAALGRLQVAGYQRQAVALANPPETSDADRLAGRISAWLTR</sequence>
<keyword evidence="1" id="KW-0732">Signal</keyword>
<dbReference type="Pfam" id="PF12048">
    <property type="entry name" value="DUF3530"/>
    <property type="match status" value="1"/>
</dbReference>
<dbReference type="AlphaFoldDB" id="A0A0P7ZKP8"/>
<dbReference type="PATRIC" id="fig|1305731.5.peg.2987"/>